<proteinExistence type="predicted"/>
<dbReference type="HOGENOM" id="CLU_3376593_0_0_12"/>
<accession>A0A0E2EIT8</accession>
<gene>
    <name evidence="1" type="ORF">HMPREF9726_00659</name>
</gene>
<comment type="caution">
    <text evidence="1">The sequence shown here is derived from an EMBL/GenBank/DDBJ whole genome shotgun (WGS) entry which is preliminary data.</text>
</comment>
<evidence type="ECO:0000313" key="1">
    <source>
        <dbReference type="EMBL" id="EMB34893.1"/>
    </source>
</evidence>
<name>A0A0E2EIT8_TREDN</name>
<dbReference type="EMBL" id="AGDV01000006">
    <property type="protein sequence ID" value="EMB34893.1"/>
    <property type="molecule type" value="Genomic_DNA"/>
</dbReference>
<protein>
    <submittedName>
        <fullName evidence="1">Uncharacterized protein</fullName>
    </submittedName>
</protein>
<sequence>MKNDLEHDVDEWLRFVEMDIVVDWCKEQIKTSKS</sequence>
<dbReference type="PATRIC" id="fig|999432.5.peg.687"/>
<dbReference type="Proteomes" id="UP000011705">
    <property type="component" value="Chromosome"/>
</dbReference>
<dbReference type="AlphaFoldDB" id="A0A0E2EIT8"/>
<reference evidence="1" key="1">
    <citation type="submission" date="2012-01" db="EMBL/GenBank/DDBJ databases">
        <title>The Genome Sequence of Treponema denticola H-22.</title>
        <authorList>
            <consortium name="The Broad Institute Genome Sequencing Platform"/>
            <person name="Earl A."/>
            <person name="Ward D."/>
            <person name="Feldgarden M."/>
            <person name="Gevers D."/>
            <person name="Blanton J.M."/>
            <person name="Fenno C.J."/>
            <person name="Baranova O.V."/>
            <person name="Mathney J."/>
            <person name="Dewhirst F.E."/>
            <person name="Izard J."/>
            <person name="Young S.K."/>
            <person name="Zeng Q."/>
            <person name="Gargeya S."/>
            <person name="Fitzgerald M."/>
            <person name="Haas B."/>
            <person name="Abouelleil A."/>
            <person name="Alvarado L."/>
            <person name="Arachchi H.M."/>
            <person name="Berlin A."/>
            <person name="Chapman S.B."/>
            <person name="Gearin G."/>
            <person name="Goldberg J."/>
            <person name="Griggs A."/>
            <person name="Gujja S."/>
            <person name="Hansen M."/>
            <person name="Heiman D."/>
            <person name="Howarth C."/>
            <person name="Larimer J."/>
            <person name="Lui A."/>
            <person name="MacDonald P.J.P."/>
            <person name="McCowen C."/>
            <person name="Montmayeur A."/>
            <person name="Murphy C."/>
            <person name="Neiman D."/>
            <person name="Pearson M."/>
            <person name="Priest M."/>
            <person name="Roberts A."/>
            <person name="Saif S."/>
            <person name="Shea T."/>
            <person name="Sisk P."/>
            <person name="Stolte C."/>
            <person name="Sykes S."/>
            <person name="Wortman J."/>
            <person name="Nusbaum C."/>
            <person name="Birren B."/>
        </authorList>
    </citation>
    <scope>NUCLEOTIDE SEQUENCE [LARGE SCALE GENOMIC DNA]</scope>
    <source>
        <strain evidence="1">H-22</strain>
    </source>
</reference>
<organism evidence="1">
    <name type="scientific">Treponema denticola H-22</name>
    <dbReference type="NCBI Taxonomy" id="999432"/>
    <lineage>
        <taxon>Bacteria</taxon>
        <taxon>Pseudomonadati</taxon>
        <taxon>Spirochaetota</taxon>
        <taxon>Spirochaetia</taxon>
        <taxon>Spirochaetales</taxon>
        <taxon>Treponemataceae</taxon>
        <taxon>Treponema</taxon>
    </lineage>
</organism>